<feature type="domain" description="Myb-like" evidence="2">
    <location>
        <begin position="112"/>
        <end position="155"/>
    </location>
</feature>
<proteinExistence type="predicted"/>
<sequence length="166" mass="18341">MPATDHASSPDKAVSPKKSTAKNHQTKLQSQTKLNLPSVRASAMASSSKTKAGGYDKLMLVVLVLKSANNTEWDALASKIDKTPTQCKDVWRKVIQPALINNQPWTGSGKGWTSEMKLETLRTVFESTNPDWEAIAGSFPGKTKTQVHDVWRKVILPRLRRGDTIE</sequence>
<dbReference type="Proteomes" id="UP000092666">
    <property type="component" value="Unassembled WGS sequence"/>
</dbReference>
<dbReference type="InterPro" id="IPR009057">
    <property type="entry name" value="Homeodomain-like_sf"/>
</dbReference>
<feature type="compositionally biased region" description="Polar residues" evidence="1">
    <location>
        <begin position="26"/>
        <end position="35"/>
    </location>
</feature>
<feature type="region of interest" description="Disordered" evidence="1">
    <location>
        <begin position="1"/>
        <end position="47"/>
    </location>
</feature>
<reference evidence="3 4" key="1">
    <citation type="submission" date="2013-07" db="EMBL/GenBank/DDBJ databases">
        <title>The Genome Sequence of Cryptococcus heveanensis BCC8398.</title>
        <authorList>
            <consortium name="The Broad Institute Genome Sequencing Platform"/>
            <person name="Cuomo C."/>
            <person name="Litvintseva A."/>
            <person name="Chen Y."/>
            <person name="Heitman J."/>
            <person name="Sun S."/>
            <person name="Springer D."/>
            <person name="Dromer F."/>
            <person name="Young S.K."/>
            <person name="Zeng Q."/>
            <person name="Gargeya S."/>
            <person name="Fitzgerald M."/>
            <person name="Abouelleil A."/>
            <person name="Alvarado L."/>
            <person name="Berlin A.M."/>
            <person name="Chapman S.B."/>
            <person name="Dewar J."/>
            <person name="Goldberg J."/>
            <person name="Griggs A."/>
            <person name="Gujja S."/>
            <person name="Hansen M."/>
            <person name="Howarth C."/>
            <person name="Imamovic A."/>
            <person name="Larimer J."/>
            <person name="McCowan C."/>
            <person name="Murphy C."/>
            <person name="Pearson M."/>
            <person name="Priest M."/>
            <person name="Roberts A."/>
            <person name="Saif S."/>
            <person name="Shea T."/>
            <person name="Sykes S."/>
            <person name="Wortman J."/>
            <person name="Nusbaum C."/>
            <person name="Birren B."/>
        </authorList>
    </citation>
    <scope>NUCLEOTIDE SEQUENCE [LARGE SCALE GENOMIC DNA]</scope>
    <source>
        <strain evidence="3 4">BCC8398</strain>
    </source>
</reference>
<protein>
    <recommendedName>
        <fullName evidence="2">Myb-like domain-containing protein</fullName>
    </recommendedName>
</protein>
<organism evidence="3 4">
    <name type="scientific">Kwoniella heveanensis BCC8398</name>
    <dbReference type="NCBI Taxonomy" id="1296120"/>
    <lineage>
        <taxon>Eukaryota</taxon>
        <taxon>Fungi</taxon>
        <taxon>Dikarya</taxon>
        <taxon>Basidiomycota</taxon>
        <taxon>Agaricomycotina</taxon>
        <taxon>Tremellomycetes</taxon>
        <taxon>Tremellales</taxon>
        <taxon>Cryptococcaceae</taxon>
        <taxon>Kwoniella</taxon>
    </lineage>
</organism>
<evidence type="ECO:0000313" key="3">
    <source>
        <dbReference type="EMBL" id="OCF35423.1"/>
    </source>
</evidence>
<evidence type="ECO:0000259" key="2">
    <source>
        <dbReference type="PROSITE" id="PS50090"/>
    </source>
</evidence>
<dbReference type="EMBL" id="KI669499">
    <property type="protein sequence ID" value="OCF35423.1"/>
    <property type="molecule type" value="Genomic_DNA"/>
</dbReference>
<name>A0A1B9GWM7_9TREE</name>
<dbReference type="PROSITE" id="PS50090">
    <property type="entry name" value="MYB_LIKE"/>
    <property type="match status" value="1"/>
</dbReference>
<evidence type="ECO:0000256" key="1">
    <source>
        <dbReference type="SAM" id="MobiDB-lite"/>
    </source>
</evidence>
<dbReference type="InterPro" id="IPR001005">
    <property type="entry name" value="SANT/Myb"/>
</dbReference>
<keyword evidence="4" id="KW-1185">Reference proteome</keyword>
<gene>
    <name evidence="3" type="ORF">I316_02975</name>
</gene>
<dbReference type="AlphaFoldDB" id="A0A1B9GWM7"/>
<dbReference type="OrthoDB" id="2143914at2759"/>
<accession>A0A1B9GWM7</accession>
<evidence type="ECO:0000313" key="4">
    <source>
        <dbReference type="Proteomes" id="UP000092666"/>
    </source>
</evidence>
<reference evidence="4" key="2">
    <citation type="submission" date="2013-12" db="EMBL/GenBank/DDBJ databases">
        <title>Evolution of pathogenesis and genome organization in the Tremellales.</title>
        <authorList>
            <person name="Cuomo C."/>
            <person name="Litvintseva A."/>
            <person name="Heitman J."/>
            <person name="Chen Y."/>
            <person name="Sun S."/>
            <person name="Springer D."/>
            <person name="Dromer F."/>
            <person name="Young S."/>
            <person name="Zeng Q."/>
            <person name="Chapman S."/>
            <person name="Gujja S."/>
            <person name="Saif S."/>
            <person name="Birren B."/>
        </authorList>
    </citation>
    <scope>NUCLEOTIDE SEQUENCE [LARGE SCALE GENOMIC DNA]</scope>
    <source>
        <strain evidence="4">BCC8398</strain>
    </source>
</reference>
<dbReference type="SUPFAM" id="SSF46689">
    <property type="entry name" value="Homeodomain-like"/>
    <property type="match status" value="1"/>
</dbReference>
<dbReference type="STRING" id="1296120.A0A1B9GWM7"/>